<evidence type="ECO:0000256" key="1">
    <source>
        <dbReference type="SAM" id="MobiDB-lite"/>
    </source>
</evidence>
<dbReference type="AlphaFoldDB" id="A0A1Q9F6W0"/>
<name>A0A1Q9F6W0_SYMMI</name>
<dbReference type="EMBL" id="LSRX01000003">
    <property type="protein sequence ID" value="OLQ15424.1"/>
    <property type="molecule type" value="Genomic_DNA"/>
</dbReference>
<protein>
    <submittedName>
        <fullName evidence="2">Uncharacterized protein</fullName>
    </submittedName>
</protein>
<dbReference type="Proteomes" id="UP000186817">
    <property type="component" value="Unassembled WGS sequence"/>
</dbReference>
<gene>
    <name evidence="2" type="ORF">AK812_SmicGene351</name>
</gene>
<proteinExistence type="predicted"/>
<evidence type="ECO:0000313" key="2">
    <source>
        <dbReference type="EMBL" id="OLQ15424.1"/>
    </source>
</evidence>
<accession>A0A1Q9F6W0</accession>
<keyword evidence="3" id="KW-1185">Reference proteome</keyword>
<organism evidence="2 3">
    <name type="scientific">Symbiodinium microadriaticum</name>
    <name type="common">Dinoflagellate</name>
    <name type="synonym">Zooxanthella microadriatica</name>
    <dbReference type="NCBI Taxonomy" id="2951"/>
    <lineage>
        <taxon>Eukaryota</taxon>
        <taxon>Sar</taxon>
        <taxon>Alveolata</taxon>
        <taxon>Dinophyceae</taxon>
        <taxon>Suessiales</taxon>
        <taxon>Symbiodiniaceae</taxon>
        <taxon>Symbiodinium</taxon>
    </lineage>
</organism>
<comment type="caution">
    <text evidence="2">The sequence shown here is derived from an EMBL/GenBank/DDBJ whole genome shotgun (WGS) entry which is preliminary data.</text>
</comment>
<feature type="region of interest" description="Disordered" evidence="1">
    <location>
        <begin position="1"/>
        <end position="24"/>
    </location>
</feature>
<sequence>MARGSVDKVLAQKRQQKQEEEQLQQKQKEQQGAVTLQQMLWIDSILEKQEERSLQKRRSIASKAPKSARRCIYEEKMEWGEALQCVLSQVKLSPESLAVKHKPSDLLLVLMRNKQFEDLTATYLLKAPCFDFLIGFLKQEDVEKVEMFLDESSSFYAQRDAVEAHLGPSAMCRSKGIDQVWAHLEERYLVSLALDGAHLPTEGTALTNNSVGSHILDLYPEL</sequence>
<evidence type="ECO:0000313" key="3">
    <source>
        <dbReference type="Proteomes" id="UP000186817"/>
    </source>
</evidence>
<reference evidence="2 3" key="1">
    <citation type="submission" date="2016-02" db="EMBL/GenBank/DDBJ databases">
        <title>Genome analysis of coral dinoflagellate symbionts highlights evolutionary adaptations to a symbiotic lifestyle.</title>
        <authorList>
            <person name="Aranda M."/>
            <person name="Li Y."/>
            <person name="Liew Y.J."/>
            <person name="Baumgarten S."/>
            <person name="Simakov O."/>
            <person name="Wilson M."/>
            <person name="Piel J."/>
            <person name="Ashoor H."/>
            <person name="Bougouffa S."/>
            <person name="Bajic V.B."/>
            <person name="Ryu T."/>
            <person name="Ravasi T."/>
            <person name="Bayer T."/>
            <person name="Micklem G."/>
            <person name="Kim H."/>
            <person name="Bhak J."/>
            <person name="Lajeunesse T.C."/>
            <person name="Voolstra C.R."/>
        </authorList>
    </citation>
    <scope>NUCLEOTIDE SEQUENCE [LARGE SCALE GENOMIC DNA]</scope>
    <source>
        <strain evidence="2 3">CCMP2467</strain>
    </source>
</reference>